<name>A0A8F1MA34_9BACT</name>
<dbReference type="Proteomes" id="UP000677117">
    <property type="component" value="Chromosome"/>
</dbReference>
<sequence length="243" mass="27370">MTKTMGREINVSKEQYFGDGIPDRLRQLSVEDMPIEKLYILDTVMDDSEFSDLGDEVEFDDDAIYVDKTQAGGLGRLAIDKRCAVKALDKIDPADFNSVILMKAYVQDGDNLCCGVIADCRFYKGSFGVDSGKEIDFTDQEEMWETLDDQANKLVISAVIDVEDGQVKIWGDPVFFDAAVYMTKLVSDKYSKCEESDERVSKSDTVLRKSELQDKAKKAISSFSKTCEYAVGGLHKWIKDHRK</sequence>
<accession>A0A8F1MA34</accession>
<protein>
    <submittedName>
        <fullName evidence="1">Uncharacterized protein</fullName>
    </submittedName>
</protein>
<dbReference type="EMBL" id="CP076459">
    <property type="protein sequence ID" value="QWQ31626.1"/>
    <property type="molecule type" value="Genomic_DNA"/>
</dbReference>
<dbReference type="AlphaFoldDB" id="A0A8F1MA34"/>
<reference evidence="1" key="1">
    <citation type="submission" date="2021-06" db="EMBL/GenBank/DDBJ databases">
        <title>An adapted protocol for Saccharibacteria cultivation: two new species join this phylum of Candidate Phyla Radiations.</title>
        <authorList>
            <person name="Ibrahim A."/>
            <person name="Maatouk M."/>
            <person name="Raoult D."/>
            <person name="Bittar F."/>
        </authorList>
    </citation>
    <scope>NUCLEOTIDE SEQUENCE</scope>
    <source>
        <strain evidence="1">IHU2</strain>
    </source>
</reference>
<proteinExistence type="predicted"/>
<organism evidence="1 2">
    <name type="scientific">Candidatus Minimicrobia vallesae</name>
    <dbReference type="NCBI Taxonomy" id="2841264"/>
    <lineage>
        <taxon>Bacteria</taxon>
        <taxon>Candidatus Saccharimonadota</taxon>
        <taxon>Candidatus Saccharimonadota incertae sedis</taxon>
        <taxon>Candidatus Minimicrobia</taxon>
    </lineage>
</organism>
<evidence type="ECO:0000313" key="1">
    <source>
        <dbReference type="EMBL" id="QWQ31626.1"/>
    </source>
</evidence>
<evidence type="ECO:0000313" key="2">
    <source>
        <dbReference type="Proteomes" id="UP000677117"/>
    </source>
</evidence>
<keyword evidence="2" id="KW-1185">Reference proteome</keyword>
<dbReference type="RefSeq" id="WP_232736391.1">
    <property type="nucleotide sequence ID" value="NZ_CP076459.1"/>
</dbReference>
<dbReference type="KEGG" id="mvl:KOY49_01250"/>
<gene>
    <name evidence="1" type="ORF">KOY49_01250</name>
</gene>